<comment type="caution">
    <text evidence="1">The sequence shown here is derived from an EMBL/GenBank/DDBJ whole genome shotgun (WGS) entry which is preliminary data.</text>
</comment>
<dbReference type="AlphaFoldDB" id="A0AAV0X3D8"/>
<sequence length="252" mass="29059">MLNLNDNNLRWIKKDSNDTSMNLTETPDGSLQECNSSNAFYSLKKKRNRNNLRKKYEKNDSLTSLNMSDWPNQQNLLTHYPIKEIRKSDVCAQVLDTNSLKHFSMHPTCTLNIYNNYYPNSLMTDSNPIHDVSKCLTRNQSFTEHIIPSSQSSLRTNICITESWREINHVDKIKLTAALLFHVNSVTNKIMPLINLHALANPFLQIPIQVCRMANNINLNMAEVLCRKRTEVAVISWMATTLNQQNTSTRVF</sequence>
<evidence type="ECO:0000313" key="2">
    <source>
        <dbReference type="Proteomes" id="UP001160148"/>
    </source>
</evidence>
<name>A0AAV0X3D8_9HEMI</name>
<dbReference type="EMBL" id="CARXXK010000003">
    <property type="protein sequence ID" value="CAI6362693.1"/>
    <property type="molecule type" value="Genomic_DNA"/>
</dbReference>
<proteinExistence type="predicted"/>
<reference evidence="1 2" key="1">
    <citation type="submission" date="2023-01" db="EMBL/GenBank/DDBJ databases">
        <authorList>
            <person name="Whitehead M."/>
        </authorList>
    </citation>
    <scope>NUCLEOTIDE SEQUENCE [LARGE SCALE GENOMIC DNA]</scope>
</reference>
<organism evidence="1 2">
    <name type="scientific">Macrosiphum euphorbiae</name>
    <name type="common">potato aphid</name>
    <dbReference type="NCBI Taxonomy" id="13131"/>
    <lineage>
        <taxon>Eukaryota</taxon>
        <taxon>Metazoa</taxon>
        <taxon>Ecdysozoa</taxon>
        <taxon>Arthropoda</taxon>
        <taxon>Hexapoda</taxon>
        <taxon>Insecta</taxon>
        <taxon>Pterygota</taxon>
        <taxon>Neoptera</taxon>
        <taxon>Paraneoptera</taxon>
        <taxon>Hemiptera</taxon>
        <taxon>Sternorrhyncha</taxon>
        <taxon>Aphidomorpha</taxon>
        <taxon>Aphidoidea</taxon>
        <taxon>Aphididae</taxon>
        <taxon>Macrosiphini</taxon>
        <taxon>Macrosiphum</taxon>
    </lineage>
</organism>
<accession>A0AAV0X3D8</accession>
<protein>
    <submittedName>
        <fullName evidence="1">Uncharacterized protein</fullName>
    </submittedName>
</protein>
<keyword evidence="2" id="KW-1185">Reference proteome</keyword>
<evidence type="ECO:0000313" key="1">
    <source>
        <dbReference type="EMBL" id="CAI6362693.1"/>
    </source>
</evidence>
<dbReference type="Proteomes" id="UP001160148">
    <property type="component" value="Unassembled WGS sequence"/>
</dbReference>
<gene>
    <name evidence="1" type="ORF">MEUPH1_LOCUS17741</name>
</gene>